<evidence type="ECO:0000313" key="2">
    <source>
        <dbReference type="Proteomes" id="UP000306319"/>
    </source>
</evidence>
<proteinExistence type="predicted"/>
<accession>A0AC61RFQ6</accession>
<dbReference type="Proteomes" id="UP000306319">
    <property type="component" value="Unassembled WGS sequence"/>
</dbReference>
<reference evidence="1" key="1">
    <citation type="submission" date="2019-04" db="EMBL/GenBank/DDBJ databases">
        <title>Microbes associate with the intestines of laboratory mice.</title>
        <authorList>
            <person name="Navarre W."/>
            <person name="Wong E."/>
            <person name="Huang K."/>
            <person name="Tropini C."/>
            <person name="Ng K."/>
            <person name="Yu B."/>
        </authorList>
    </citation>
    <scope>NUCLEOTIDE SEQUENCE</scope>
    <source>
        <strain evidence="1">NM04_E33</strain>
    </source>
</reference>
<comment type="caution">
    <text evidence="1">The sequence shown here is derived from an EMBL/GenBank/DDBJ whole genome shotgun (WGS) entry which is preliminary data.</text>
</comment>
<sequence>MITDRVKKLLPKIAAYFVTQPVVRAWVFGSYARGEESETSDIDILVDYDKSNRLSLLKICGMMIDLENILGIKVDLVENGRLKEFAVESVNHDKFLIYERANQGSF</sequence>
<gene>
    <name evidence="1" type="ORF">E5331_18990</name>
</gene>
<evidence type="ECO:0000313" key="1">
    <source>
        <dbReference type="EMBL" id="TGY75988.1"/>
    </source>
</evidence>
<organism evidence="1 2">
    <name type="scientific">Lepagella muris</name>
    <dbReference type="NCBI Taxonomy" id="3032870"/>
    <lineage>
        <taxon>Bacteria</taxon>
        <taxon>Pseudomonadati</taxon>
        <taxon>Bacteroidota</taxon>
        <taxon>Bacteroidia</taxon>
        <taxon>Bacteroidales</taxon>
        <taxon>Muribaculaceae</taxon>
        <taxon>Lepagella</taxon>
    </lineage>
</organism>
<dbReference type="EMBL" id="SRYB01000046">
    <property type="protein sequence ID" value="TGY75988.1"/>
    <property type="molecule type" value="Genomic_DNA"/>
</dbReference>
<protein>
    <submittedName>
        <fullName evidence="1">Nucleotidyltransferase</fullName>
    </submittedName>
</protein>
<keyword evidence="2" id="KW-1185">Reference proteome</keyword>
<name>A0AC61RFQ6_9BACT</name>